<accession>A0ABQ7D555</accession>
<proteinExistence type="predicted"/>
<dbReference type="Proteomes" id="UP000266723">
    <property type="component" value="Unassembled WGS sequence"/>
</dbReference>
<keyword evidence="2" id="KW-1185">Reference proteome</keyword>
<reference evidence="1 2" key="1">
    <citation type="journal article" date="2020" name="BMC Genomics">
        <title>Intraspecific diversification of the crop wild relative Brassica cretica Lam. using demographic model selection.</title>
        <authorList>
            <person name="Kioukis A."/>
            <person name="Michalopoulou V.A."/>
            <person name="Briers L."/>
            <person name="Pirintsos S."/>
            <person name="Studholme D.J."/>
            <person name="Pavlidis P."/>
            <person name="Sarris P.F."/>
        </authorList>
    </citation>
    <scope>NUCLEOTIDE SEQUENCE [LARGE SCALE GENOMIC DNA]</scope>
    <source>
        <strain evidence="2">cv. PFS-1207/04</strain>
    </source>
</reference>
<protein>
    <submittedName>
        <fullName evidence="1">Uncharacterized protein</fullName>
    </submittedName>
</protein>
<dbReference type="EMBL" id="QGKV02000759">
    <property type="protein sequence ID" value="KAF3566729.1"/>
    <property type="molecule type" value="Genomic_DNA"/>
</dbReference>
<evidence type="ECO:0000313" key="2">
    <source>
        <dbReference type="Proteomes" id="UP000266723"/>
    </source>
</evidence>
<name>A0ABQ7D555_BRACR</name>
<evidence type="ECO:0000313" key="1">
    <source>
        <dbReference type="EMBL" id="KAF3566729.1"/>
    </source>
</evidence>
<gene>
    <name evidence="1" type="ORF">DY000_02015962</name>
</gene>
<organism evidence="1 2">
    <name type="scientific">Brassica cretica</name>
    <name type="common">Mustard</name>
    <dbReference type="NCBI Taxonomy" id="69181"/>
    <lineage>
        <taxon>Eukaryota</taxon>
        <taxon>Viridiplantae</taxon>
        <taxon>Streptophyta</taxon>
        <taxon>Embryophyta</taxon>
        <taxon>Tracheophyta</taxon>
        <taxon>Spermatophyta</taxon>
        <taxon>Magnoliopsida</taxon>
        <taxon>eudicotyledons</taxon>
        <taxon>Gunneridae</taxon>
        <taxon>Pentapetalae</taxon>
        <taxon>rosids</taxon>
        <taxon>malvids</taxon>
        <taxon>Brassicales</taxon>
        <taxon>Brassicaceae</taxon>
        <taxon>Brassiceae</taxon>
        <taxon>Brassica</taxon>
    </lineage>
</organism>
<sequence length="87" mass="10047">MLHDRPVPLDEQPLLQVSILVLSQNNNRNHVSRLMIDRCMRCSIDRCRSVDDEGRMSVDGWVRESVDVKAAASSDVERWSLRIVRSK</sequence>
<comment type="caution">
    <text evidence="1">The sequence shown here is derived from an EMBL/GenBank/DDBJ whole genome shotgun (WGS) entry which is preliminary data.</text>
</comment>